<proteinExistence type="predicted"/>
<dbReference type="SUPFAM" id="SSF158682">
    <property type="entry name" value="TerB-like"/>
    <property type="match status" value="1"/>
</dbReference>
<dbReference type="Gene3D" id="1.10.3680.10">
    <property type="entry name" value="TerB-like"/>
    <property type="match status" value="1"/>
</dbReference>
<evidence type="ECO:0000313" key="3">
    <source>
        <dbReference type="Proteomes" id="UP000765160"/>
    </source>
</evidence>
<dbReference type="InterPro" id="IPR007486">
    <property type="entry name" value="YebE"/>
</dbReference>
<gene>
    <name evidence="2" type="ORF">HB662_14570</name>
</gene>
<feature type="compositionally biased region" description="Low complexity" evidence="1">
    <location>
        <begin position="69"/>
        <end position="100"/>
    </location>
</feature>
<sequence>MNWNRVLGALLGGAARPPRRRIRRSGLPIGGGGNMALARTLARLATVAIEAMNRPSQSPTPAPRHEAPAPRGAGSAPRGAGSAPRGAGSAPRGAGSGRSARLPEWTTAPAPSPYTPPAETPDAPLVEEVEGLLLIRAMIAAAKADGSVDAEERRAIAEQLDSAGLSAEERDFILADFERPLTPDALARQATDPMMRARLYAGAVAAMDEISAPERAWLDELAKALGLDRRAAAAIEERLST</sequence>
<dbReference type="Proteomes" id="UP000765160">
    <property type="component" value="Unassembled WGS sequence"/>
</dbReference>
<evidence type="ECO:0000256" key="1">
    <source>
        <dbReference type="SAM" id="MobiDB-lite"/>
    </source>
</evidence>
<dbReference type="EMBL" id="JAAVTX010000004">
    <property type="protein sequence ID" value="NKE46011.1"/>
    <property type="molecule type" value="Genomic_DNA"/>
</dbReference>
<reference evidence="2 3" key="1">
    <citation type="submission" date="2020-03" db="EMBL/GenBank/DDBJ databases">
        <title>Roseomonas selenitidurans sp. nov. isolated from soil.</title>
        <authorList>
            <person name="Liu H."/>
        </authorList>
    </citation>
    <scope>NUCLEOTIDE SEQUENCE [LARGE SCALE GENOMIC DNA]</scope>
    <source>
        <strain evidence="2 3">JCM 15073</strain>
    </source>
</reference>
<dbReference type="InterPro" id="IPR029024">
    <property type="entry name" value="TerB-like"/>
</dbReference>
<keyword evidence="3" id="KW-1185">Reference proteome</keyword>
<accession>A0ABX1F107</accession>
<dbReference type="RefSeq" id="WP_168050531.1">
    <property type="nucleotide sequence ID" value="NZ_JAATJR010000004.1"/>
</dbReference>
<feature type="compositionally biased region" description="Pro residues" evidence="1">
    <location>
        <begin position="110"/>
        <end position="119"/>
    </location>
</feature>
<comment type="caution">
    <text evidence="2">The sequence shown here is derived from an EMBL/GenBank/DDBJ whole genome shotgun (WGS) entry which is preliminary data.</text>
</comment>
<name>A0ABX1F107_9PROT</name>
<organism evidence="2 3">
    <name type="scientific">Falsiroseomonas frigidaquae</name>
    <dbReference type="NCBI Taxonomy" id="487318"/>
    <lineage>
        <taxon>Bacteria</taxon>
        <taxon>Pseudomonadati</taxon>
        <taxon>Pseudomonadota</taxon>
        <taxon>Alphaproteobacteria</taxon>
        <taxon>Acetobacterales</taxon>
        <taxon>Roseomonadaceae</taxon>
        <taxon>Falsiroseomonas</taxon>
    </lineage>
</organism>
<evidence type="ECO:0000313" key="2">
    <source>
        <dbReference type="EMBL" id="NKE46011.1"/>
    </source>
</evidence>
<dbReference type="Pfam" id="PF04391">
    <property type="entry name" value="DUF533"/>
    <property type="match status" value="1"/>
</dbReference>
<protein>
    <submittedName>
        <fullName evidence="2">Tellurite resistance TerB family protein</fullName>
    </submittedName>
</protein>
<dbReference type="CDD" id="cd07178">
    <property type="entry name" value="terB_like_YebE"/>
    <property type="match status" value="1"/>
</dbReference>
<feature type="region of interest" description="Disordered" evidence="1">
    <location>
        <begin position="52"/>
        <end position="122"/>
    </location>
</feature>